<protein>
    <submittedName>
        <fullName evidence="1">Sulfotransferase</fullName>
    </submittedName>
</protein>
<dbReference type="EMBL" id="CP049257">
    <property type="protein sequence ID" value="QIG44815.1"/>
    <property type="molecule type" value="Genomic_DNA"/>
</dbReference>
<keyword evidence="2" id="KW-1185">Reference proteome</keyword>
<dbReference type="RefSeq" id="WP_165236733.1">
    <property type="nucleotide sequence ID" value="NZ_CP049257.1"/>
</dbReference>
<organism evidence="1 2">
    <name type="scientific">Nocardioides anomalus</name>
    <dbReference type="NCBI Taxonomy" id="2712223"/>
    <lineage>
        <taxon>Bacteria</taxon>
        <taxon>Bacillati</taxon>
        <taxon>Actinomycetota</taxon>
        <taxon>Actinomycetes</taxon>
        <taxon>Propionibacteriales</taxon>
        <taxon>Nocardioidaceae</taxon>
        <taxon>Nocardioides</taxon>
    </lineage>
</organism>
<dbReference type="InterPro" id="IPR027417">
    <property type="entry name" value="P-loop_NTPase"/>
</dbReference>
<name>A0A6G6WI96_9ACTN</name>
<dbReference type="GO" id="GO:0016740">
    <property type="term" value="F:transferase activity"/>
    <property type="evidence" value="ECO:0007669"/>
    <property type="project" value="UniProtKB-KW"/>
</dbReference>
<gene>
    <name evidence="1" type="ORF">G5V58_20355</name>
</gene>
<dbReference type="Proteomes" id="UP000502996">
    <property type="component" value="Chromosome"/>
</dbReference>
<dbReference type="SUPFAM" id="SSF52540">
    <property type="entry name" value="P-loop containing nucleoside triphosphate hydrolases"/>
    <property type="match status" value="1"/>
</dbReference>
<sequence length="286" mass="32343">MERTFLLGVGAMKAGTTWLHDHLAASPQCDPGVRKEYHVFDSLDLEQERFMLGRVVDRARASLDVVAEGRPTDPTFLLQTAMVADEQLYYDHFTALFARDPRTRLTMDITPAYALLSAQRLATVRAEFERRGVRAVAAFLLRDPVERIWSQVRMQKRRRPAQNPEPAEELVAQRFADASYADRTRYEHTLTALDASFAEAYVGFYEELFDPARSGPELGRLSALLGIEPHAPDLDASFNVSPRTAALPEATVRAVAEHFRATYESVAARFPDRDLRTIWPSSRFVL</sequence>
<evidence type="ECO:0000313" key="1">
    <source>
        <dbReference type="EMBL" id="QIG44815.1"/>
    </source>
</evidence>
<accession>A0A6G6WI96</accession>
<keyword evidence="1" id="KW-0808">Transferase</keyword>
<dbReference type="KEGG" id="nano:G5V58_20355"/>
<dbReference type="AlphaFoldDB" id="A0A6G6WI96"/>
<evidence type="ECO:0000313" key="2">
    <source>
        <dbReference type="Proteomes" id="UP000502996"/>
    </source>
</evidence>
<reference evidence="1 2" key="1">
    <citation type="submission" date="2020-02" db="EMBL/GenBank/DDBJ databases">
        <title>Full genome sequence of Nocardioides sp. R-3366.</title>
        <authorList>
            <person name="Im W.-T."/>
        </authorList>
    </citation>
    <scope>NUCLEOTIDE SEQUENCE [LARGE SCALE GENOMIC DNA]</scope>
    <source>
        <strain evidence="1 2">R-3366</strain>
    </source>
</reference>
<dbReference type="Gene3D" id="3.40.50.300">
    <property type="entry name" value="P-loop containing nucleotide triphosphate hydrolases"/>
    <property type="match status" value="1"/>
</dbReference>
<proteinExistence type="predicted"/>